<dbReference type="GO" id="GO:0004175">
    <property type="term" value="F:endopeptidase activity"/>
    <property type="evidence" value="ECO:0007669"/>
    <property type="project" value="UniProtKB-ARBA"/>
</dbReference>
<evidence type="ECO:0000313" key="5">
    <source>
        <dbReference type="Proteomes" id="UP000184452"/>
    </source>
</evidence>
<gene>
    <name evidence="4" type="ORF">SAMN05421803_105211</name>
</gene>
<feature type="domain" description="CAAX prenyl protease 2/Lysostaphin resistance protein A-like" evidence="3">
    <location>
        <begin position="177"/>
        <end position="263"/>
    </location>
</feature>
<keyword evidence="2" id="KW-0472">Membrane</keyword>
<feature type="region of interest" description="Disordered" evidence="1">
    <location>
        <begin position="1"/>
        <end position="59"/>
    </location>
</feature>
<evidence type="ECO:0000256" key="1">
    <source>
        <dbReference type="SAM" id="MobiDB-lite"/>
    </source>
</evidence>
<name>A0A1M6ILA5_9ACTN</name>
<dbReference type="GO" id="GO:0080120">
    <property type="term" value="P:CAAX-box protein maturation"/>
    <property type="evidence" value="ECO:0007669"/>
    <property type="project" value="UniProtKB-ARBA"/>
</dbReference>
<reference evidence="4 5" key="1">
    <citation type="submission" date="2016-11" db="EMBL/GenBank/DDBJ databases">
        <authorList>
            <person name="Jaros S."/>
            <person name="Januszkiewicz K."/>
            <person name="Wedrychowicz H."/>
        </authorList>
    </citation>
    <scope>NUCLEOTIDE SEQUENCE [LARGE SCALE GENOMIC DNA]</scope>
    <source>
        <strain evidence="4 5">CGMCC 4.5723</strain>
    </source>
</reference>
<dbReference type="AlphaFoldDB" id="A0A1M6ILA5"/>
<proteinExistence type="predicted"/>
<feature type="transmembrane region" description="Helical" evidence="2">
    <location>
        <begin position="166"/>
        <end position="188"/>
    </location>
</feature>
<feature type="transmembrane region" description="Helical" evidence="2">
    <location>
        <begin position="219"/>
        <end position="242"/>
    </location>
</feature>
<keyword evidence="2" id="KW-1133">Transmembrane helix</keyword>
<feature type="transmembrane region" description="Helical" evidence="2">
    <location>
        <begin position="65"/>
        <end position="84"/>
    </location>
</feature>
<keyword evidence="5" id="KW-1185">Reference proteome</keyword>
<dbReference type="Pfam" id="PF02517">
    <property type="entry name" value="Rce1-like"/>
    <property type="match status" value="1"/>
</dbReference>
<feature type="transmembrane region" description="Helical" evidence="2">
    <location>
        <begin position="195"/>
        <end position="213"/>
    </location>
</feature>
<dbReference type="STRING" id="758803.SAMN05421803_105211"/>
<dbReference type="InterPro" id="IPR003675">
    <property type="entry name" value="Rce1/LyrA-like_dom"/>
</dbReference>
<organism evidence="4 5">
    <name type="scientific">Nocardiopsis flavescens</name>
    <dbReference type="NCBI Taxonomy" id="758803"/>
    <lineage>
        <taxon>Bacteria</taxon>
        <taxon>Bacillati</taxon>
        <taxon>Actinomycetota</taxon>
        <taxon>Actinomycetes</taxon>
        <taxon>Streptosporangiales</taxon>
        <taxon>Nocardiopsidaceae</taxon>
        <taxon>Nocardiopsis</taxon>
    </lineage>
</organism>
<evidence type="ECO:0000313" key="4">
    <source>
        <dbReference type="EMBL" id="SHJ35266.1"/>
    </source>
</evidence>
<dbReference type="EMBL" id="FQZK01000005">
    <property type="protein sequence ID" value="SHJ35266.1"/>
    <property type="molecule type" value="Genomic_DNA"/>
</dbReference>
<feature type="transmembrane region" description="Helical" evidence="2">
    <location>
        <begin position="90"/>
        <end position="114"/>
    </location>
</feature>
<dbReference type="PANTHER" id="PTHR36435">
    <property type="entry name" value="SLR1288 PROTEIN"/>
    <property type="match status" value="1"/>
</dbReference>
<dbReference type="InterPro" id="IPR052710">
    <property type="entry name" value="CAAX_protease"/>
</dbReference>
<protein>
    <recommendedName>
        <fullName evidence="3">CAAX prenyl protease 2/Lysostaphin resistance protein A-like domain-containing protein</fullName>
    </recommendedName>
</protein>
<accession>A0A1M6ILA5</accession>
<feature type="transmembrane region" description="Helical" evidence="2">
    <location>
        <begin position="135"/>
        <end position="160"/>
    </location>
</feature>
<evidence type="ECO:0000259" key="3">
    <source>
        <dbReference type="Pfam" id="PF02517"/>
    </source>
</evidence>
<evidence type="ECO:0000256" key="2">
    <source>
        <dbReference type="SAM" id="Phobius"/>
    </source>
</evidence>
<feature type="transmembrane region" description="Helical" evidence="2">
    <location>
        <begin position="254"/>
        <end position="274"/>
    </location>
</feature>
<keyword evidence="2" id="KW-0812">Transmembrane</keyword>
<dbReference type="Proteomes" id="UP000184452">
    <property type="component" value="Unassembled WGS sequence"/>
</dbReference>
<sequence length="278" mass="28454">MDGATVPRRGTVHGVHGLRGAHPPTAPAGPTEPEENTAMSNARSDRPRRPAPPGAAPQRPGWPEVIAGLAAGAAAVVSLVLIPSEPLGPVAFGVLVASWSGVTGLFGFAVAAVLRIRSLAAFNVRRTTGRWMLLGALWGLVALVVKGAVILAVTTLTGYAEDPQGMYYDAAGGGAVAFVLTVLFLAVLTPIGEEFLFRGVVATSLYRYGPVIGALGSSAIFAVFHGVNIILPAAFVVGLIAAEVMRRSGSIWPAVAVHAVNNAALPLLVLFTGFSGPA</sequence>
<dbReference type="PANTHER" id="PTHR36435:SF1">
    <property type="entry name" value="CAAX AMINO TERMINAL PROTEASE FAMILY PROTEIN"/>
    <property type="match status" value="1"/>
</dbReference>